<gene>
    <name evidence="3" type="ORF">RSOLAG22IIIB_05644</name>
</gene>
<evidence type="ECO:0000259" key="2">
    <source>
        <dbReference type="PROSITE" id="PS50157"/>
    </source>
</evidence>
<reference evidence="3 4" key="1">
    <citation type="submission" date="2015-07" db="EMBL/GenBank/DDBJ databases">
        <authorList>
            <person name="Noorani M."/>
        </authorList>
    </citation>
    <scope>NUCLEOTIDE SEQUENCE [LARGE SCALE GENOMIC DNA]</scope>
    <source>
        <strain evidence="3">BBA 69670</strain>
    </source>
</reference>
<keyword evidence="1" id="KW-0862">Zinc</keyword>
<dbReference type="Gene3D" id="3.30.160.60">
    <property type="entry name" value="Classic Zinc Finger"/>
    <property type="match status" value="1"/>
</dbReference>
<evidence type="ECO:0000313" key="4">
    <source>
        <dbReference type="Proteomes" id="UP000044841"/>
    </source>
</evidence>
<dbReference type="InterPro" id="IPR036236">
    <property type="entry name" value="Znf_C2H2_sf"/>
</dbReference>
<dbReference type="Proteomes" id="UP000044841">
    <property type="component" value="Unassembled WGS sequence"/>
</dbReference>
<accession>A0A0K6G831</accession>
<name>A0A0K6G831_9AGAM</name>
<evidence type="ECO:0000313" key="3">
    <source>
        <dbReference type="EMBL" id="CUA74636.1"/>
    </source>
</evidence>
<keyword evidence="4" id="KW-1185">Reference proteome</keyword>
<protein>
    <recommendedName>
        <fullName evidence="2">C2H2-type domain-containing protein</fullName>
    </recommendedName>
</protein>
<dbReference type="GO" id="GO:0008270">
    <property type="term" value="F:zinc ion binding"/>
    <property type="evidence" value="ECO:0007669"/>
    <property type="project" value="UniProtKB-KW"/>
</dbReference>
<dbReference type="PROSITE" id="PS50157">
    <property type="entry name" value="ZINC_FINGER_C2H2_2"/>
    <property type="match status" value="1"/>
</dbReference>
<proteinExistence type="predicted"/>
<keyword evidence="1" id="KW-0479">Metal-binding</keyword>
<dbReference type="AlphaFoldDB" id="A0A0K6G831"/>
<organism evidence="3 4">
    <name type="scientific">Rhizoctonia solani</name>
    <dbReference type="NCBI Taxonomy" id="456999"/>
    <lineage>
        <taxon>Eukaryota</taxon>
        <taxon>Fungi</taxon>
        <taxon>Dikarya</taxon>
        <taxon>Basidiomycota</taxon>
        <taxon>Agaricomycotina</taxon>
        <taxon>Agaricomycetes</taxon>
        <taxon>Cantharellales</taxon>
        <taxon>Ceratobasidiaceae</taxon>
        <taxon>Rhizoctonia</taxon>
    </lineage>
</organism>
<dbReference type="InterPro" id="IPR013087">
    <property type="entry name" value="Znf_C2H2_type"/>
</dbReference>
<sequence length="102" mass="11973">MNTSKALSANPSQDEIDNWIKDLKRHWAMRAKDGIPASPIRCPVPTCGQFLRRPQALHDHLYFHFDIKPHRCDYGCPLSFETEANKNRHFETCPMVWSRDYD</sequence>
<dbReference type="EMBL" id="CYGV01001467">
    <property type="protein sequence ID" value="CUA74636.1"/>
    <property type="molecule type" value="Genomic_DNA"/>
</dbReference>
<dbReference type="PROSITE" id="PS00028">
    <property type="entry name" value="ZINC_FINGER_C2H2_1"/>
    <property type="match status" value="1"/>
</dbReference>
<dbReference type="SUPFAM" id="SSF57667">
    <property type="entry name" value="beta-beta-alpha zinc fingers"/>
    <property type="match status" value="1"/>
</dbReference>
<evidence type="ECO:0000256" key="1">
    <source>
        <dbReference type="PROSITE-ProRule" id="PRU00042"/>
    </source>
</evidence>
<feature type="domain" description="C2H2-type" evidence="2">
    <location>
        <begin position="40"/>
        <end position="69"/>
    </location>
</feature>
<keyword evidence="1" id="KW-0863">Zinc-finger</keyword>